<feature type="region of interest" description="Disordered" evidence="2">
    <location>
        <begin position="50"/>
        <end position="96"/>
    </location>
</feature>
<dbReference type="InterPro" id="IPR008160">
    <property type="entry name" value="Collagen"/>
</dbReference>
<evidence type="ECO:0000313" key="5">
    <source>
        <dbReference type="Proteomes" id="UP000267606"/>
    </source>
</evidence>
<keyword evidence="5" id="KW-1185">Reference proteome</keyword>
<dbReference type="WBParaSite" id="OFLC_0000690801-mRNA-1">
    <property type="protein sequence ID" value="OFLC_0000690801-mRNA-1"/>
    <property type="gene ID" value="OFLC_0000690801"/>
</dbReference>
<organism evidence="6">
    <name type="scientific">Onchocerca flexuosa</name>
    <dbReference type="NCBI Taxonomy" id="387005"/>
    <lineage>
        <taxon>Eukaryota</taxon>
        <taxon>Metazoa</taxon>
        <taxon>Ecdysozoa</taxon>
        <taxon>Nematoda</taxon>
        <taxon>Chromadorea</taxon>
        <taxon>Rhabditida</taxon>
        <taxon>Spirurina</taxon>
        <taxon>Spiruromorpha</taxon>
        <taxon>Filarioidea</taxon>
        <taxon>Onchocercidae</taxon>
        <taxon>Onchocerca</taxon>
    </lineage>
</organism>
<evidence type="ECO:0000256" key="3">
    <source>
        <dbReference type="SAM" id="SignalP"/>
    </source>
</evidence>
<feature type="signal peptide" evidence="3">
    <location>
        <begin position="1"/>
        <end position="20"/>
    </location>
</feature>
<proteinExistence type="predicted"/>
<evidence type="ECO:0000313" key="6">
    <source>
        <dbReference type="WBParaSite" id="OFLC_0000690801-mRNA-1"/>
    </source>
</evidence>
<dbReference type="Proteomes" id="UP000267606">
    <property type="component" value="Unassembled WGS sequence"/>
</dbReference>
<accession>A0A183HHE7</accession>
<name>A0A183HHE7_9BILA</name>
<dbReference type="Pfam" id="PF01391">
    <property type="entry name" value="Collagen"/>
    <property type="match status" value="1"/>
</dbReference>
<keyword evidence="3" id="KW-0732">Signal</keyword>
<evidence type="ECO:0000313" key="4">
    <source>
        <dbReference type="EMBL" id="VDO48390.1"/>
    </source>
</evidence>
<evidence type="ECO:0000256" key="1">
    <source>
        <dbReference type="ARBA" id="ARBA00022737"/>
    </source>
</evidence>
<dbReference type="AlphaFoldDB" id="A0A183HHE7"/>
<reference evidence="6" key="1">
    <citation type="submission" date="2016-06" db="UniProtKB">
        <authorList>
            <consortium name="WormBaseParasite"/>
        </authorList>
    </citation>
    <scope>IDENTIFICATION</scope>
</reference>
<keyword evidence="1" id="KW-0677">Repeat</keyword>
<sequence length="96" mass="9732">MLYLKFLLLALLSTERLIPSGRLSAFVDAAACKGCVPPCICPGRKGERGLPGFQGERGHPGAPGEDGGEGQSGAPGMQGAEGDFGDPGMKGARVSC</sequence>
<protein>
    <submittedName>
        <fullName evidence="6">Collagen triple helix repeat protein</fullName>
    </submittedName>
</protein>
<dbReference type="STRING" id="387005.A0A183HHE7"/>
<reference evidence="4 5" key="2">
    <citation type="submission" date="2018-11" db="EMBL/GenBank/DDBJ databases">
        <authorList>
            <consortium name="Pathogen Informatics"/>
        </authorList>
    </citation>
    <scope>NUCLEOTIDE SEQUENCE [LARGE SCALE GENOMIC DNA]</scope>
</reference>
<dbReference type="EMBL" id="UZAJ01006868">
    <property type="protein sequence ID" value="VDO48390.1"/>
    <property type="molecule type" value="Genomic_DNA"/>
</dbReference>
<evidence type="ECO:0000256" key="2">
    <source>
        <dbReference type="SAM" id="MobiDB-lite"/>
    </source>
</evidence>
<gene>
    <name evidence="4" type="ORF">OFLC_LOCUS6910</name>
</gene>
<feature type="chain" id="PRO_5044552533" evidence="3">
    <location>
        <begin position="21"/>
        <end position="96"/>
    </location>
</feature>